<protein>
    <submittedName>
        <fullName evidence="2">Uncharacterized protein</fullName>
    </submittedName>
</protein>
<organism evidence="2 3">
    <name type="scientific">Streptomyces coeruleofuscus</name>
    <dbReference type="NCBI Taxonomy" id="66879"/>
    <lineage>
        <taxon>Bacteria</taxon>
        <taxon>Bacillati</taxon>
        <taxon>Actinomycetota</taxon>
        <taxon>Actinomycetes</taxon>
        <taxon>Kitasatosporales</taxon>
        <taxon>Streptomycetaceae</taxon>
        <taxon>Streptomyces</taxon>
    </lineage>
</organism>
<keyword evidence="3" id="KW-1185">Reference proteome</keyword>
<dbReference type="EMBL" id="BAAASE010000003">
    <property type="protein sequence ID" value="GAA2394676.1"/>
    <property type="molecule type" value="Genomic_DNA"/>
</dbReference>
<sequence length="53" mass="5583">MNKYAGTSSRAARPAASTNANCGTGPRALSRNTLGEAFRLRTHEKLLVPEAPA</sequence>
<dbReference type="Proteomes" id="UP001499986">
    <property type="component" value="Unassembled WGS sequence"/>
</dbReference>
<comment type="caution">
    <text evidence="2">The sequence shown here is derived from an EMBL/GenBank/DDBJ whole genome shotgun (WGS) entry which is preliminary data.</text>
</comment>
<evidence type="ECO:0000313" key="2">
    <source>
        <dbReference type="EMBL" id="GAA2394676.1"/>
    </source>
</evidence>
<feature type="region of interest" description="Disordered" evidence="1">
    <location>
        <begin position="1"/>
        <end position="29"/>
    </location>
</feature>
<proteinExistence type="predicted"/>
<reference evidence="3" key="1">
    <citation type="journal article" date="2019" name="Int. J. Syst. Evol. Microbiol.">
        <title>The Global Catalogue of Microorganisms (GCM) 10K type strain sequencing project: providing services to taxonomists for standard genome sequencing and annotation.</title>
        <authorList>
            <consortium name="The Broad Institute Genomics Platform"/>
            <consortium name="The Broad Institute Genome Sequencing Center for Infectious Disease"/>
            <person name="Wu L."/>
            <person name="Ma J."/>
        </authorList>
    </citation>
    <scope>NUCLEOTIDE SEQUENCE [LARGE SCALE GENOMIC DNA]</scope>
    <source>
        <strain evidence="3">JCM 4358</strain>
    </source>
</reference>
<name>A0ABP5V8A6_9ACTN</name>
<gene>
    <name evidence="2" type="ORF">GCM10010255_26710</name>
</gene>
<feature type="compositionally biased region" description="Low complexity" evidence="1">
    <location>
        <begin position="1"/>
        <end position="21"/>
    </location>
</feature>
<evidence type="ECO:0000313" key="3">
    <source>
        <dbReference type="Proteomes" id="UP001499986"/>
    </source>
</evidence>
<accession>A0ABP5V8A6</accession>
<evidence type="ECO:0000256" key="1">
    <source>
        <dbReference type="SAM" id="MobiDB-lite"/>
    </source>
</evidence>